<keyword evidence="2" id="KW-1185">Reference proteome</keyword>
<reference evidence="1 2" key="1">
    <citation type="submission" date="2017-03" db="EMBL/GenBank/DDBJ databases">
        <authorList>
            <person name="Afonso C.L."/>
            <person name="Miller P.J."/>
            <person name="Scott M.A."/>
            <person name="Spackman E."/>
            <person name="Goraichik I."/>
            <person name="Dimitrov K.M."/>
            <person name="Suarez D.L."/>
            <person name="Swayne D.E."/>
        </authorList>
    </citation>
    <scope>NUCLEOTIDE SEQUENCE [LARGE SCALE GENOMIC DNA]</scope>
    <source>
        <strain evidence="1 2">CECT 7450</strain>
    </source>
</reference>
<gene>
    <name evidence="1" type="ORF">ROA7450_02348</name>
</gene>
<dbReference type="Pfam" id="PF06935">
    <property type="entry name" value="DUF1284"/>
    <property type="match status" value="1"/>
</dbReference>
<evidence type="ECO:0008006" key="3">
    <source>
        <dbReference type="Google" id="ProtNLM"/>
    </source>
</evidence>
<sequence>MADDPLQFRPHHFLCSLGFQGKGYSDGFTANMADIVVGQLRAPGGDDTQIEVIGHTDSICAPCPKRRDKLCEDQEKIATLDARHARALGVFVGSSLTWGEAKRRIVKRVPPGSLTQLCKGCQWLELGLCERALKALHDEKTGQ</sequence>
<dbReference type="EMBL" id="FWFX01000006">
    <property type="protein sequence ID" value="SLN47483.1"/>
    <property type="molecule type" value="Genomic_DNA"/>
</dbReference>
<evidence type="ECO:0000313" key="1">
    <source>
        <dbReference type="EMBL" id="SLN47483.1"/>
    </source>
</evidence>
<dbReference type="RefSeq" id="WP_085805856.1">
    <property type="nucleotide sequence ID" value="NZ_FWFX01000006.1"/>
</dbReference>
<protein>
    <recommendedName>
        <fullName evidence="3">DUF1284 domain-containing protein</fullName>
    </recommendedName>
</protein>
<dbReference type="OrthoDB" id="6195504at2"/>
<proteinExistence type="predicted"/>
<accession>A0A1X6ZC89</accession>
<name>A0A1X6ZC89_9RHOB</name>
<dbReference type="AlphaFoldDB" id="A0A1X6ZC89"/>
<organism evidence="1 2">
    <name type="scientific">Roseovarius albus</name>
    <dbReference type="NCBI Taxonomy" id="1247867"/>
    <lineage>
        <taxon>Bacteria</taxon>
        <taxon>Pseudomonadati</taxon>
        <taxon>Pseudomonadota</taxon>
        <taxon>Alphaproteobacteria</taxon>
        <taxon>Rhodobacterales</taxon>
        <taxon>Roseobacteraceae</taxon>
        <taxon>Roseovarius</taxon>
    </lineage>
</organism>
<evidence type="ECO:0000313" key="2">
    <source>
        <dbReference type="Proteomes" id="UP000193061"/>
    </source>
</evidence>
<dbReference type="InterPro" id="IPR009702">
    <property type="entry name" value="DUF1284"/>
</dbReference>
<dbReference type="Proteomes" id="UP000193061">
    <property type="component" value="Unassembled WGS sequence"/>
</dbReference>